<dbReference type="InterPro" id="IPR006764">
    <property type="entry name" value="SAM_dep_MeTrfase_SAV2177_type"/>
</dbReference>
<dbReference type="Pfam" id="PF04672">
    <property type="entry name" value="Methyltransf_19"/>
    <property type="match status" value="1"/>
</dbReference>
<protein>
    <submittedName>
        <fullName evidence="1">SAM-dependent methyltransferase</fullName>
    </submittedName>
</protein>
<keyword evidence="1" id="KW-0808">Transferase</keyword>
<dbReference type="Gene3D" id="3.40.50.150">
    <property type="entry name" value="Vaccinia Virus protein VP39"/>
    <property type="match status" value="1"/>
</dbReference>
<comment type="caution">
    <text evidence="1">The sequence shown here is derived from an EMBL/GenBank/DDBJ whole genome shotgun (WGS) entry which is preliminary data.</text>
</comment>
<name>A0ABT0K4M5_9ACTN</name>
<reference evidence="1 2" key="1">
    <citation type="submission" date="2022-04" db="EMBL/GenBank/DDBJ databases">
        <title>Genome diversity in the genus Frankia.</title>
        <authorList>
            <person name="Carlos-Shanley C."/>
            <person name="Hahn D."/>
        </authorList>
    </citation>
    <scope>NUCLEOTIDE SEQUENCE [LARGE SCALE GENOMIC DNA]</scope>
    <source>
        <strain evidence="1 2">Ag45/Mut15</strain>
    </source>
</reference>
<proteinExistence type="predicted"/>
<sequence length="277" mass="30482">MFGTDATRTRAPLAPAELRVDVAHAARMYDYYLGGKDHFPADRDAAEAALLALPTLRIAARQNRSFLLRATRHLTEVGIRQFLDIGTGIPTSPNLHEVAQTIAPDSRIVYTDNDPLVLAHARALLTSVPQGATAYLDADLHDPDRILTSPELHDTLDLTRPVALSLIAILHFLPDDHDPYSIVRRLMDALPSGSYLALTHITVDHDRESVDAAAEVYRQRGIPVQARSIDDIERFVDGLDLLDPGIRLVHHWRPDDGVPPGLTDAQVSVYGAVARKL</sequence>
<organism evidence="1 2">
    <name type="scientific">Frankia umida</name>
    <dbReference type="NCBI Taxonomy" id="573489"/>
    <lineage>
        <taxon>Bacteria</taxon>
        <taxon>Bacillati</taxon>
        <taxon>Actinomycetota</taxon>
        <taxon>Actinomycetes</taxon>
        <taxon>Frankiales</taxon>
        <taxon>Frankiaceae</taxon>
        <taxon>Frankia</taxon>
    </lineage>
</organism>
<dbReference type="InterPro" id="IPR029063">
    <property type="entry name" value="SAM-dependent_MTases_sf"/>
</dbReference>
<dbReference type="SUPFAM" id="SSF53335">
    <property type="entry name" value="S-adenosyl-L-methionine-dependent methyltransferases"/>
    <property type="match status" value="1"/>
</dbReference>
<evidence type="ECO:0000313" key="2">
    <source>
        <dbReference type="Proteomes" id="UP001201873"/>
    </source>
</evidence>
<gene>
    <name evidence="1" type="ORF">MXD59_21265</name>
</gene>
<accession>A0ABT0K4M5</accession>
<dbReference type="EMBL" id="JALKFT010000030">
    <property type="protein sequence ID" value="MCK9878268.1"/>
    <property type="molecule type" value="Genomic_DNA"/>
</dbReference>
<evidence type="ECO:0000313" key="1">
    <source>
        <dbReference type="EMBL" id="MCK9878268.1"/>
    </source>
</evidence>
<dbReference type="GO" id="GO:0032259">
    <property type="term" value="P:methylation"/>
    <property type="evidence" value="ECO:0007669"/>
    <property type="project" value="UniProtKB-KW"/>
</dbReference>
<keyword evidence="2" id="KW-1185">Reference proteome</keyword>
<dbReference type="GO" id="GO:0008168">
    <property type="term" value="F:methyltransferase activity"/>
    <property type="evidence" value="ECO:0007669"/>
    <property type="project" value="UniProtKB-KW"/>
</dbReference>
<keyword evidence="1" id="KW-0489">Methyltransferase</keyword>
<dbReference type="PIRSF" id="PIRSF017393">
    <property type="entry name" value="MTase_SAV2177"/>
    <property type="match status" value="1"/>
</dbReference>
<dbReference type="Proteomes" id="UP001201873">
    <property type="component" value="Unassembled WGS sequence"/>
</dbReference>